<dbReference type="EC" id="3.7.1.22" evidence="7"/>
<proteinExistence type="inferred from homology"/>
<dbReference type="SUPFAM" id="SSF52518">
    <property type="entry name" value="Thiamin diphosphate-binding fold (THDP-binding)"/>
    <property type="match status" value="2"/>
</dbReference>
<feature type="domain" description="Thiamine pyrophosphate enzyme TPP-binding" evidence="5">
    <location>
        <begin position="417"/>
        <end position="569"/>
    </location>
</feature>
<dbReference type="GO" id="GO:0102481">
    <property type="term" value="F:3D-(3,5/4)-trihydroxycyclohexane-1,2-dione hydrolase activity"/>
    <property type="evidence" value="ECO:0007669"/>
    <property type="project" value="UniProtKB-EC"/>
</dbReference>
<evidence type="ECO:0000259" key="6">
    <source>
        <dbReference type="Pfam" id="PF02776"/>
    </source>
</evidence>
<evidence type="ECO:0000313" key="8">
    <source>
        <dbReference type="Proteomes" id="UP001017257"/>
    </source>
</evidence>
<dbReference type="RefSeq" id="WP_173946658.1">
    <property type="nucleotide sequence ID" value="NZ_CP102845.1"/>
</dbReference>
<organism evidence="7 8">
    <name type="scientific">Microvirga terrae</name>
    <dbReference type="NCBI Taxonomy" id="2740529"/>
    <lineage>
        <taxon>Bacteria</taxon>
        <taxon>Pseudomonadati</taxon>
        <taxon>Pseudomonadota</taxon>
        <taxon>Alphaproteobacteria</taxon>
        <taxon>Hyphomicrobiales</taxon>
        <taxon>Methylobacteriaceae</taxon>
        <taxon>Microvirga</taxon>
    </lineage>
</organism>
<protein>
    <submittedName>
        <fullName evidence="7">3D-(3,5/4)-trihydroxycyclohexane-1,2-dione acylhydrolase (Decyclizing)</fullName>
        <ecNumber evidence="7">3.7.1.22</ecNumber>
    </submittedName>
</protein>
<evidence type="ECO:0000256" key="3">
    <source>
        <dbReference type="RuleBase" id="RU362132"/>
    </source>
</evidence>
<dbReference type="InterPro" id="IPR012001">
    <property type="entry name" value="Thiamin_PyroP_enz_TPP-bd_dom"/>
</dbReference>
<reference evidence="7" key="1">
    <citation type="submission" date="2022-08" db="EMBL/GenBank/DDBJ databases">
        <title>Microvirga terrae sp. nov., isolated from soil.</title>
        <authorList>
            <person name="Kim K.H."/>
            <person name="Seo Y.L."/>
            <person name="Kim J.M."/>
            <person name="Lee J.K."/>
            <person name="Han D.M."/>
            <person name="Jeon C.O."/>
        </authorList>
    </citation>
    <scope>NUCLEOTIDE SEQUENCE</scope>
    <source>
        <strain evidence="7">R24</strain>
    </source>
</reference>
<dbReference type="PANTHER" id="PTHR18968:SF9">
    <property type="entry name" value="3D-(3,5_4)-TRIHYDROXYCYCLOHEXANE-1,2-DIONE HYDROLASE"/>
    <property type="match status" value="1"/>
</dbReference>
<keyword evidence="7" id="KW-0378">Hydrolase</keyword>
<keyword evidence="8" id="KW-1185">Reference proteome</keyword>
<dbReference type="Pfam" id="PF02776">
    <property type="entry name" value="TPP_enzyme_N"/>
    <property type="match status" value="1"/>
</dbReference>
<gene>
    <name evidence="7" type="primary">iolD</name>
    <name evidence="7" type="ORF">HPT29_024070</name>
</gene>
<dbReference type="InterPro" id="IPR045229">
    <property type="entry name" value="TPP_enz"/>
</dbReference>
<name>A0ABY5RUI2_9HYPH</name>
<evidence type="ECO:0000256" key="2">
    <source>
        <dbReference type="ARBA" id="ARBA00023052"/>
    </source>
</evidence>
<dbReference type="CDD" id="cd02003">
    <property type="entry name" value="TPP_IolD"/>
    <property type="match status" value="1"/>
</dbReference>
<dbReference type="CDD" id="cd07035">
    <property type="entry name" value="TPP_PYR_POX_like"/>
    <property type="match status" value="1"/>
</dbReference>
<dbReference type="InterPro" id="IPR030817">
    <property type="entry name" value="Myo_inos_IolD"/>
</dbReference>
<evidence type="ECO:0000256" key="1">
    <source>
        <dbReference type="ARBA" id="ARBA00007812"/>
    </source>
</evidence>
<evidence type="ECO:0000259" key="4">
    <source>
        <dbReference type="Pfam" id="PF00205"/>
    </source>
</evidence>
<dbReference type="Gene3D" id="3.40.50.1220">
    <property type="entry name" value="TPP-binding domain"/>
    <property type="match status" value="1"/>
</dbReference>
<keyword evidence="2 3" id="KW-0786">Thiamine pyrophosphate</keyword>
<evidence type="ECO:0000259" key="5">
    <source>
        <dbReference type="Pfam" id="PF02775"/>
    </source>
</evidence>
<dbReference type="Pfam" id="PF00205">
    <property type="entry name" value="TPP_enzyme_M"/>
    <property type="match status" value="1"/>
</dbReference>
<evidence type="ECO:0000313" key="7">
    <source>
        <dbReference type="EMBL" id="UVF19462.1"/>
    </source>
</evidence>
<feature type="domain" description="Thiamine pyrophosphate enzyme central" evidence="4">
    <location>
        <begin position="219"/>
        <end position="353"/>
    </location>
</feature>
<dbReference type="InterPro" id="IPR000399">
    <property type="entry name" value="TPP-bd_CS"/>
</dbReference>
<dbReference type="Proteomes" id="UP001017257">
    <property type="component" value="Chromosome"/>
</dbReference>
<dbReference type="InterPro" id="IPR012000">
    <property type="entry name" value="Thiamin_PyroP_enz_cen_dom"/>
</dbReference>
<dbReference type="EMBL" id="CP102845">
    <property type="protein sequence ID" value="UVF19462.1"/>
    <property type="molecule type" value="Genomic_DNA"/>
</dbReference>
<dbReference type="InterPro" id="IPR029061">
    <property type="entry name" value="THDP-binding"/>
</dbReference>
<dbReference type="PANTHER" id="PTHR18968">
    <property type="entry name" value="THIAMINE PYROPHOSPHATE ENZYMES"/>
    <property type="match status" value="1"/>
</dbReference>
<sequence length="615" mass="65891">MSTIRLTMAQAVARFLTAQKTEIDGRILPLFGGVWAIFGHGNVAGMGEALHGVRDQLPTYRAHNEQGMAHAAIAFAKASRRRRMMACTTSIGPGATNMVTAAAVAHVNRLPVLLLPGDVFANRRPDPVLQQIESFADGTISANDCFRPVSRYFDRITRPEQIIPALQRAMTVLTDPAECGPATLALCQDTQAEAYDYPESFFAEKIWTQRRIRPDETELAQAADFIRKAKKPFIVAGGGVLYSGAESALADFAQKHGLPVGETQAGKSSLPHDHPANLGAIGVTGTGAANAFAEDADVVIAVGTRLQDFTTGSWSLFKNPKRRIVGLNVQAFDATKHSAAPLVADARVGLEELSHALGAWTAPEEQTAKAHDEKARWFDAAARYTNPTNAELPSDAQVIGAVQRASSPTDVVVCAAGGLPGELHKHWKASAALGYHMEYGYSCMGYEIAGGLGVKMADPSREVIVMVGDGSYLMMNSELATSVMLGHKLIVVLLDNRGYGCINRLQRATGGESFNNLLQHTNHVTLPEIDFAAHAAGLGAQSIKVKGIGELEDALKKARGADRSTVIVIDTDPLASTEAGGHWWDVAVPEVSVREQVNKARRDYETALATQRVGD</sequence>
<dbReference type="NCBIfam" id="TIGR04377">
    <property type="entry name" value="myo_inos_iolD"/>
    <property type="match status" value="1"/>
</dbReference>
<dbReference type="Gene3D" id="3.40.50.970">
    <property type="match status" value="2"/>
</dbReference>
<comment type="similarity">
    <text evidence="1 3">Belongs to the TPP enzyme family.</text>
</comment>
<dbReference type="InterPro" id="IPR011766">
    <property type="entry name" value="TPP_enzyme_TPP-bd"/>
</dbReference>
<dbReference type="PROSITE" id="PS00187">
    <property type="entry name" value="TPP_ENZYMES"/>
    <property type="match status" value="1"/>
</dbReference>
<dbReference type="SUPFAM" id="SSF52467">
    <property type="entry name" value="DHS-like NAD/FAD-binding domain"/>
    <property type="match status" value="1"/>
</dbReference>
<dbReference type="InterPro" id="IPR029035">
    <property type="entry name" value="DHS-like_NAD/FAD-binding_dom"/>
</dbReference>
<accession>A0ABY5RUI2</accession>
<dbReference type="Pfam" id="PF02775">
    <property type="entry name" value="TPP_enzyme_C"/>
    <property type="match status" value="1"/>
</dbReference>
<feature type="domain" description="Thiamine pyrophosphate enzyme N-terminal TPP-binding" evidence="6">
    <location>
        <begin position="49"/>
        <end position="130"/>
    </location>
</feature>